<protein>
    <submittedName>
        <fullName evidence="1 3">Uncharacterized protein</fullName>
    </submittedName>
</protein>
<dbReference type="Proteomes" id="UP000271087">
    <property type="component" value="Unassembled WGS sequence"/>
</dbReference>
<dbReference type="AlphaFoldDB" id="A0A182EN34"/>
<name>A0A182EN34_ONCOC</name>
<evidence type="ECO:0000313" key="3">
    <source>
        <dbReference type="WBParaSite" id="nOo.2.0.1.t09535-RA"/>
    </source>
</evidence>
<dbReference type="OrthoDB" id="5895290at2759"/>
<gene>
    <name evidence="1" type="ORF">NOO_LOCUS9535</name>
</gene>
<keyword evidence="2" id="KW-1185">Reference proteome</keyword>
<dbReference type="EMBL" id="UYRW01004722">
    <property type="protein sequence ID" value="VDM93039.1"/>
    <property type="molecule type" value="Genomic_DNA"/>
</dbReference>
<dbReference type="WBParaSite" id="nOo.2.0.1.t09535-RA">
    <property type="protein sequence ID" value="nOo.2.0.1.t09535-RA"/>
    <property type="gene ID" value="nOo.2.0.1.g09535"/>
</dbReference>
<reference evidence="3" key="1">
    <citation type="submission" date="2016-06" db="UniProtKB">
        <authorList>
            <consortium name="WormBaseParasite"/>
        </authorList>
    </citation>
    <scope>IDENTIFICATION</scope>
</reference>
<evidence type="ECO:0000313" key="2">
    <source>
        <dbReference type="Proteomes" id="UP000271087"/>
    </source>
</evidence>
<proteinExistence type="predicted"/>
<dbReference type="STRING" id="42157.A0A182EN34"/>
<accession>A0A182EN34</accession>
<reference evidence="1 2" key="2">
    <citation type="submission" date="2018-08" db="EMBL/GenBank/DDBJ databases">
        <authorList>
            <person name="Laetsch R D."/>
            <person name="Stevens L."/>
            <person name="Kumar S."/>
            <person name="Blaxter L. M."/>
        </authorList>
    </citation>
    <scope>NUCLEOTIDE SEQUENCE [LARGE SCALE GENOMIC DNA]</scope>
</reference>
<evidence type="ECO:0000313" key="1">
    <source>
        <dbReference type="EMBL" id="VDM93039.1"/>
    </source>
</evidence>
<organism evidence="3">
    <name type="scientific">Onchocerca ochengi</name>
    <name type="common">Filarial nematode worm</name>
    <dbReference type="NCBI Taxonomy" id="42157"/>
    <lineage>
        <taxon>Eukaryota</taxon>
        <taxon>Metazoa</taxon>
        <taxon>Ecdysozoa</taxon>
        <taxon>Nematoda</taxon>
        <taxon>Chromadorea</taxon>
        <taxon>Rhabditida</taxon>
        <taxon>Spirurina</taxon>
        <taxon>Spiruromorpha</taxon>
        <taxon>Filarioidea</taxon>
        <taxon>Onchocercidae</taxon>
        <taxon>Onchocerca</taxon>
    </lineage>
</organism>
<sequence>MWGKLYEVVAEWKQMKITPPVPPRRRSSAKKVKKRKYKIPNRLEIAKLSKIEVSGKMPNINRPSLQEQADDVSGIIPSRKSAATLQFIRKRSIQSTKIIETKKKRKKCEEILMKQGSIFTENDDTSLIEMDYVVDSSKSLNRSSGNGADIMLENIKESKIVKTELAINSWAKLNPTEFIHCRVPCPAIVNPMRKWTIEEDRKILYIHKENGPDLDLTLASIQLELPEIPVDELRQRKIEQNHNYQVTRESSSFET</sequence>